<evidence type="ECO:0000313" key="3">
    <source>
        <dbReference type="EMBL" id="XBO46071.1"/>
    </source>
</evidence>
<dbReference type="EMBL" id="CP157485">
    <property type="protein sequence ID" value="XBO46071.1"/>
    <property type="molecule type" value="Genomic_DNA"/>
</dbReference>
<feature type="transmembrane region" description="Helical" evidence="1">
    <location>
        <begin position="120"/>
        <end position="140"/>
    </location>
</feature>
<dbReference type="Pfam" id="PF01850">
    <property type="entry name" value="PIN"/>
    <property type="match status" value="1"/>
</dbReference>
<gene>
    <name evidence="3" type="ORF">ABEG20_12320</name>
</gene>
<organism evidence="3">
    <name type="scientific">Pedobacter sp. KACC 23697</name>
    <dbReference type="NCBI Taxonomy" id="3149230"/>
    <lineage>
        <taxon>Bacteria</taxon>
        <taxon>Pseudomonadati</taxon>
        <taxon>Bacteroidota</taxon>
        <taxon>Sphingobacteriia</taxon>
        <taxon>Sphingobacteriales</taxon>
        <taxon>Sphingobacteriaceae</taxon>
        <taxon>Pedobacter</taxon>
    </lineage>
</organism>
<dbReference type="CDD" id="cd09872">
    <property type="entry name" value="PIN_Sll0205-like"/>
    <property type="match status" value="1"/>
</dbReference>
<dbReference type="InterPro" id="IPR029060">
    <property type="entry name" value="PIN-like_dom_sf"/>
</dbReference>
<dbReference type="PANTHER" id="PTHR36173">
    <property type="entry name" value="RIBONUCLEASE VAPC16-RELATED"/>
    <property type="match status" value="1"/>
</dbReference>
<dbReference type="InterPro" id="IPR041705">
    <property type="entry name" value="PIN_Sll0205"/>
</dbReference>
<proteinExistence type="predicted"/>
<dbReference type="InterPro" id="IPR002716">
    <property type="entry name" value="PIN_dom"/>
</dbReference>
<accession>A0AAU7K0X1</accession>
<reference evidence="3" key="1">
    <citation type="submission" date="2024-05" db="EMBL/GenBank/DDBJ databases">
        <authorList>
            <person name="Kim S."/>
            <person name="Heo J."/>
            <person name="Choi H."/>
            <person name="Choi Y."/>
            <person name="Kwon S.-W."/>
            <person name="Kim Y."/>
        </authorList>
    </citation>
    <scope>NUCLEOTIDE SEQUENCE</scope>
    <source>
        <strain evidence="3">KACC 23697</strain>
    </source>
</reference>
<keyword evidence="1" id="KW-0812">Transmembrane</keyword>
<dbReference type="RefSeq" id="WP_406823643.1">
    <property type="nucleotide sequence ID" value="NZ_CP157485.1"/>
</dbReference>
<evidence type="ECO:0000259" key="2">
    <source>
        <dbReference type="Pfam" id="PF01850"/>
    </source>
</evidence>
<feature type="domain" description="PIN" evidence="2">
    <location>
        <begin position="3"/>
        <end position="113"/>
    </location>
</feature>
<protein>
    <submittedName>
        <fullName evidence="3">Type II toxin-antitoxin system VapC family toxin</fullName>
    </submittedName>
</protein>
<keyword evidence="1" id="KW-0472">Membrane</keyword>
<dbReference type="InterPro" id="IPR052919">
    <property type="entry name" value="TA_system_RNase"/>
</dbReference>
<keyword evidence="1" id="KW-1133">Transmembrane helix</keyword>
<dbReference type="AlphaFoldDB" id="A0AAU7K0X1"/>
<evidence type="ECO:0000256" key="1">
    <source>
        <dbReference type="SAM" id="Phobius"/>
    </source>
</evidence>
<dbReference type="SUPFAM" id="SSF88723">
    <property type="entry name" value="PIN domain-like"/>
    <property type="match status" value="1"/>
</dbReference>
<sequence>MWAIIDPKSLSEKAISVIENNENTIFISAISLWEISLKCALGKLNLIGLKPNELIKQAKDLGFDLMPVSPESAASHYKLNAAWYRDSFDRMLIWQAIQKDITLISKDENISKYQSAGLKVIWGVLFTFLLLLVTASYILVNCLNRLIDSKRETLNSKLTLDFFLQKSIIFRPKSHI</sequence>
<name>A0AAU7K0X1_9SPHI</name>
<dbReference type="PANTHER" id="PTHR36173:SF2">
    <property type="entry name" value="RIBONUCLEASE VAPC16"/>
    <property type="match status" value="1"/>
</dbReference>